<dbReference type="Gene3D" id="3.40.350.10">
    <property type="entry name" value="Creatinase/prolidase N-terminal domain"/>
    <property type="match status" value="1"/>
</dbReference>
<name>A0A921AX95_9BACT</name>
<dbReference type="InterPro" id="IPR036005">
    <property type="entry name" value="Creatinase/aminopeptidase-like"/>
</dbReference>
<evidence type="ECO:0000313" key="4">
    <source>
        <dbReference type="Proteomes" id="UP000698963"/>
    </source>
</evidence>
<reference evidence="3" key="2">
    <citation type="submission" date="2021-09" db="EMBL/GenBank/DDBJ databases">
        <authorList>
            <person name="Gilroy R."/>
        </authorList>
    </citation>
    <scope>NUCLEOTIDE SEQUENCE</scope>
    <source>
        <strain evidence="3">ChiGjej2B2-19336</strain>
    </source>
</reference>
<dbReference type="SUPFAM" id="SSF55920">
    <property type="entry name" value="Creatinase/aminopeptidase"/>
    <property type="match status" value="1"/>
</dbReference>
<dbReference type="CDD" id="cd01066">
    <property type="entry name" value="APP_MetAP"/>
    <property type="match status" value="1"/>
</dbReference>
<reference evidence="3" key="1">
    <citation type="journal article" date="2021" name="PeerJ">
        <title>Extensive microbial diversity within the chicken gut microbiome revealed by metagenomics and culture.</title>
        <authorList>
            <person name="Gilroy R."/>
            <person name="Ravi A."/>
            <person name="Getino M."/>
            <person name="Pursley I."/>
            <person name="Horton D.L."/>
            <person name="Alikhan N.F."/>
            <person name="Baker D."/>
            <person name="Gharbi K."/>
            <person name="Hall N."/>
            <person name="Watson M."/>
            <person name="Adriaenssens E.M."/>
            <person name="Foster-Nyarko E."/>
            <person name="Jarju S."/>
            <person name="Secka A."/>
            <person name="Antonio M."/>
            <person name="Oren A."/>
            <person name="Chaudhuri R.R."/>
            <person name="La Ragione R."/>
            <person name="Hildebrand F."/>
            <person name="Pallen M.J."/>
        </authorList>
    </citation>
    <scope>NUCLEOTIDE SEQUENCE</scope>
    <source>
        <strain evidence="3">ChiGjej2B2-19336</strain>
    </source>
</reference>
<protein>
    <submittedName>
        <fullName evidence="3">Xaa-Pro peptidase family protein</fullName>
    </submittedName>
</protein>
<sequence>MSANMPRLQEAMSAFRLDAVIASSAENTAYLSGFQGQRPYCFREFTIETAVIVTRGEAYAPCLILPANDAGILCRHPVEVEEIRTYGNIWTRVEVNRPLTEAEARFQALMTDTEHRAASCADALAQALKKRGLCKGRVGLDAASLSPSTVGKLKDMFPGLEFLEAGPLMRYVRMVKTPEETEALREAGIRNERAVERVLEQVGEGASEAELAGLYMKGIAEQGGIFEYWNTAGGPESSMALMSPGAFRPPCARRLKKGDLYRYDGGSVFYRYHADAGGCVVVGKANEEQLRIFSALSAGMERIFELLRPGALPSVLLREAVARVEQAGLDNFSRSCFFCGHGIGLEARDYPTFTRPVTTDAPFLPGTLDLPLEENMVVSVELPYGELGLGGFQIEYTLLITSTGAEKLYPHSRELRIC</sequence>
<feature type="domain" description="Creatinase N-terminal" evidence="2">
    <location>
        <begin position="7"/>
        <end position="175"/>
    </location>
</feature>
<dbReference type="InterPro" id="IPR000587">
    <property type="entry name" value="Creatinase_N"/>
</dbReference>
<dbReference type="InterPro" id="IPR050659">
    <property type="entry name" value="Peptidase_M24B"/>
</dbReference>
<dbReference type="AlphaFoldDB" id="A0A921AX95"/>
<dbReference type="EMBL" id="DYZA01000157">
    <property type="protein sequence ID" value="HJD97544.1"/>
    <property type="molecule type" value="Genomic_DNA"/>
</dbReference>
<dbReference type="Proteomes" id="UP000698963">
    <property type="component" value="Unassembled WGS sequence"/>
</dbReference>
<dbReference type="Gene3D" id="3.90.230.10">
    <property type="entry name" value="Creatinase/methionine aminopeptidase superfamily"/>
    <property type="match status" value="1"/>
</dbReference>
<dbReference type="InterPro" id="IPR000994">
    <property type="entry name" value="Pept_M24"/>
</dbReference>
<organism evidence="3 4">
    <name type="scientific">Mailhella massiliensis</name>
    <dbReference type="NCBI Taxonomy" id="1903261"/>
    <lineage>
        <taxon>Bacteria</taxon>
        <taxon>Pseudomonadati</taxon>
        <taxon>Thermodesulfobacteriota</taxon>
        <taxon>Desulfovibrionia</taxon>
        <taxon>Desulfovibrionales</taxon>
        <taxon>Desulfovibrionaceae</taxon>
        <taxon>Mailhella</taxon>
    </lineage>
</organism>
<comment type="caution">
    <text evidence="3">The sequence shown here is derived from an EMBL/GenBank/DDBJ whole genome shotgun (WGS) entry which is preliminary data.</text>
</comment>
<evidence type="ECO:0000313" key="3">
    <source>
        <dbReference type="EMBL" id="HJD97544.1"/>
    </source>
</evidence>
<accession>A0A921AX95</accession>
<evidence type="ECO:0000259" key="1">
    <source>
        <dbReference type="Pfam" id="PF00557"/>
    </source>
</evidence>
<proteinExistence type="predicted"/>
<dbReference type="Pfam" id="PF00557">
    <property type="entry name" value="Peptidase_M24"/>
    <property type="match status" value="1"/>
</dbReference>
<dbReference type="InterPro" id="IPR029149">
    <property type="entry name" value="Creatin/AminoP/Spt16_N"/>
</dbReference>
<dbReference type="SUPFAM" id="SSF53092">
    <property type="entry name" value="Creatinase/prolidase N-terminal domain"/>
    <property type="match status" value="1"/>
</dbReference>
<dbReference type="RefSeq" id="WP_304122594.1">
    <property type="nucleotide sequence ID" value="NZ_DYZA01000157.1"/>
</dbReference>
<dbReference type="PANTHER" id="PTHR46112:SF2">
    <property type="entry name" value="XAA-PRO AMINOPEPTIDASE P-RELATED"/>
    <property type="match status" value="1"/>
</dbReference>
<dbReference type="PANTHER" id="PTHR46112">
    <property type="entry name" value="AMINOPEPTIDASE"/>
    <property type="match status" value="1"/>
</dbReference>
<evidence type="ECO:0000259" key="2">
    <source>
        <dbReference type="Pfam" id="PF01321"/>
    </source>
</evidence>
<dbReference type="Pfam" id="PF01321">
    <property type="entry name" value="Creatinase_N"/>
    <property type="match status" value="1"/>
</dbReference>
<feature type="domain" description="Peptidase M24" evidence="1">
    <location>
        <begin position="182"/>
        <end position="401"/>
    </location>
</feature>
<gene>
    <name evidence="3" type="ORF">K8W16_07850</name>
</gene>